<sequence>MTAVESGSKVLRMKESDAQKLLAMRCHVGTKNNSNAMKKYIYKRTGEGINVFDLHMTWEKLVLAARVIAAVENPQDVCVCSVPLYGQRAIYKFSQYVGTSFTAGRFIPGTFTNQIQKKYLQPRVLIVTDPREDHQAIAEAALVNIPVIALCNTDSPLKNVDIAIPCNNRGVNSIAMIYWLLAREVLRLRGAIPRSVSWDVKVDLFIYRDPEEASKQEAENAEAAPAAEVDNGLGWVERADNAWEQ</sequence>
<evidence type="ECO:0000256" key="3">
    <source>
        <dbReference type="ARBA" id="ARBA00022490"/>
    </source>
</evidence>
<evidence type="ECO:0000256" key="2">
    <source>
        <dbReference type="ARBA" id="ARBA00006242"/>
    </source>
</evidence>
<dbReference type="EMBL" id="ATMH01008361">
    <property type="protein sequence ID" value="EPY22076.1"/>
    <property type="molecule type" value="Genomic_DNA"/>
</dbReference>
<evidence type="ECO:0000313" key="8">
    <source>
        <dbReference type="EMBL" id="EPY22076.1"/>
    </source>
</evidence>
<protein>
    <recommendedName>
        <fullName evidence="6">Small ribosomal subunit protein uS2</fullName>
    </recommendedName>
</protein>
<evidence type="ECO:0000256" key="4">
    <source>
        <dbReference type="ARBA" id="ARBA00022980"/>
    </source>
</evidence>
<accession>S9WMK5</accession>
<dbReference type="Proteomes" id="UP000015354">
    <property type="component" value="Unassembled WGS sequence"/>
</dbReference>
<keyword evidence="5 6" id="KW-0687">Ribonucleoprotein</keyword>
<dbReference type="CDD" id="cd01425">
    <property type="entry name" value="RPS2"/>
    <property type="match status" value="1"/>
</dbReference>
<keyword evidence="11" id="KW-1185">Reference proteome</keyword>
<dbReference type="InterPro" id="IPR023591">
    <property type="entry name" value="Ribosomal_uS2_flav_dom_sf"/>
</dbReference>
<keyword evidence="3 6" id="KW-0963">Cytoplasm</keyword>
<dbReference type="EMBL" id="ATMH01000127">
    <property type="protein sequence ID" value="EPY37170.1"/>
    <property type="molecule type" value="Genomic_DNA"/>
</dbReference>
<dbReference type="HAMAP" id="MF_03015">
    <property type="entry name" value="Ribosomal_S2_euk"/>
    <property type="match status" value="1"/>
</dbReference>
<dbReference type="GO" id="GO:0000028">
    <property type="term" value="P:ribosomal small subunit assembly"/>
    <property type="evidence" value="ECO:0007669"/>
    <property type="project" value="UniProtKB-UniRule"/>
</dbReference>
<name>S9WMK5_9TRYP</name>
<proteinExistence type="inferred from homology"/>
<dbReference type="GO" id="GO:0006412">
    <property type="term" value="P:translation"/>
    <property type="evidence" value="ECO:0007669"/>
    <property type="project" value="UniProtKB-UniRule"/>
</dbReference>
<gene>
    <name evidence="10" type="ORF">STCU_00127</name>
    <name evidence="9" type="ORF">STCU_01223</name>
    <name evidence="8" type="ORF">STCU_08361</name>
</gene>
<evidence type="ECO:0000313" key="9">
    <source>
        <dbReference type="EMBL" id="EPY35154.1"/>
    </source>
</evidence>
<evidence type="ECO:0000313" key="11">
    <source>
        <dbReference type="Proteomes" id="UP000015354"/>
    </source>
</evidence>
<dbReference type="InterPro" id="IPR027498">
    <property type="entry name" value="Ribosomal_uS2_euk"/>
</dbReference>
<dbReference type="GO" id="GO:0022627">
    <property type="term" value="C:cytosolic small ribosomal subunit"/>
    <property type="evidence" value="ECO:0007669"/>
    <property type="project" value="UniProtKB-UniRule"/>
</dbReference>
<comment type="subunit">
    <text evidence="6">Component of the small ribosomal subunit. Mature ribosomes consist of a small (40S) and a large (60S) subunit. The 40S subunit contains about 33 different proteins and 1 molecule of RNA (18S). The 60S subunit contains about 49 different proteins and 3 molecules of RNA (25S, 5.8S and 5S). Interacts with ribosomal protein S21.</text>
</comment>
<dbReference type="InterPro" id="IPR018130">
    <property type="entry name" value="Ribosomal_uS2_CS"/>
</dbReference>
<dbReference type="InterPro" id="IPR001865">
    <property type="entry name" value="Ribosomal_uS2"/>
</dbReference>
<organism evidence="10 11">
    <name type="scientific">Strigomonas culicis</name>
    <dbReference type="NCBI Taxonomy" id="28005"/>
    <lineage>
        <taxon>Eukaryota</taxon>
        <taxon>Discoba</taxon>
        <taxon>Euglenozoa</taxon>
        <taxon>Kinetoplastea</taxon>
        <taxon>Metakinetoplastina</taxon>
        <taxon>Trypanosomatida</taxon>
        <taxon>Trypanosomatidae</taxon>
        <taxon>Strigomonadinae</taxon>
        <taxon>Strigomonas</taxon>
    </lineage>
</organism>
<dbReference type="Gene3D" id="3.40.50.10490">
    <property type="entry name" value="Glucose-6-phosphate isomerase like protein, domain 1"/>
    <property type="match status" value="1"/>
</dbReference>
<dbReference type="PANTHER" id="PTHR11489">
    <property type="entry name" value="40S RIBOSOMAL PROTEIN SA"/>
    <property type="match status" value="1"/>
</dbReference>
<comment type="caution">
    <text evidence="10">The sequence shown here is derived from an EMBL/GenBank/DDBJ whole genome shotgun (WGS) entry which is preliminary data.</text>
</comment>
<dbReference type="InterPro" id="IPR005707">
    <property type="entry name" value="Ribosomal_uS2_euk/arc"/>
</dbReference>
<comment type="similarity">
    <text evidence="2 6 7">Belongs to the universal ribosomal protein uS2 family.</text>
</comment>
<dbReference type="SUPFAM" id="SSF52313">
    <property type="entry name" value="Ribosomal protein S2"/>
    <property type="match status" value="1"/>
</dbReference>
<evidence type="ECO:0000256" key="6">
    <source>
        <dbReference type="HAMAP-Rule" id="MF_03015"/>
    </source>
</evidence>
<dbReference type="AlphaFoldDB" id="S9WMK5"/>
<comment type="subcellular location">
    <subcellularLocation>
        <location evidence="1 6">Cytoplasm</location>
    </subcellularLocation>
</comment>
<dbReference type="Pfam" id="PF00318">
    <property type="entry name" value="Ribosomal_S2"/>
    <property type="match status" value="1"/>
</dbReference>
<dbReference type="NCBIfam" id="TIGR01012">
    <property type="entry name" value="uS2_euk_arch"/>
    <property type="match status" value="1"/>
</dbReference>
<evidence type="ECO:0000256" key="7">
    <source>
        <dbReference type="RuleBase" id="RU003631"/>
    </source>
</evidence>
<dbReference type="PROSITE" id="PS00963">
    <property type="entry name" value="RIBOSOMAL_S2_2"/>
    <property type="match status" value="1"/>
</dbReference>
<dbReference type="FunFam" id="3.40.50.10490:FF:000012">
    <property type="entry name" value="40S ribosomal protein SA"/>
    <property type="match status" value="1"/>
</dbReference>
<evidence type="ECO:0000256" key="1">
    <source>
        <dbReference type="ARBA" id="ARBA00004496"/>
    </source>
</evidence>
<keyword evidence="4 6" id="KW-0689">Ribosomal protein</keyword>
<comment type="function">
    <text evidence="6">Required for the assembly and/or stability of the 40S ribosomal subunit. Required for the processing of the 20S rRNA-precursor to mature 18S rRNA in a late step of the maturation of 40S ribosomal subunits.</text>
</comment>
<reference evidence="10" key="2">
    <citation type="submission" date="2013-03" db="EMBL/GenBank/DDBJ databases">
        <authorList>
            <person name="Motta M.C.M."/>
            <person name="Martins A.C.A."/>
            <person name="Preta C.M.C.C."/>
            <person name="Silva R."/>
            <person name="de Souza S.S."/>
            <person name="Klein C.C."/>
            <person name="de Almeida L.G.P."/>
            <person name="Cunha O.L."/>
            <person name="Colabardini A.C."/>
            <person name="Lima B.A."/>
            <person name="Machado C.R."/>
            <person name="Soares C.M.A."/>
            <person name="de Menezes C.B.A."/>
            <person name="Bartolomeu D.C."/>
            <person name="Grisard E.C."/>
            <person name="Fantinatti-Garboggini F."/>
            <person name="Rodrigues-Luiz G.F."/>
            <person name="Wagner G."/>
            <person name="Goldman G.H."/>
            <person name="Fietto J.L.R."/>
            <person name="Ciapina L.P."/>
            <person name="Brocchi M."/>
            <person name="Elias M.C."/>
            <person name="Goldman M.H.S."/>
            <person name="Sagot M.-F."/>
            <person name="Pereira M."/>
            <person name="Stoco P.H."/>
            <person name="Teixeira S.M.R."/>
            <person name="de Mendonca-Neto R.P."/>
            <person name="Maciel T.E.F."/>
            <person name="Mendes T.A.O."/>
            <person name="Urmenyi T.P."/>
            <person name="Teixeira M.M.G."/>
            <person name="de Camargo E.F.P."/>
            <person name="de Sousa W."/>
            <person name="Schenkman S."/>
            <person name="de Vasconcelos A.T.R."/>
        </authorList>
    </citation>
    <scope>NUCLEOTIDE SEQUENCE</scope>
</reference>
<reference evidence="10 11" key="1">
    <citation type="journal article" date="2013" name="PLoS ONE">
        <title>Predicting the Proteins of Angomonas deanei, Strigomonas culicis and Their Respective Endosymbionts Reveals New Aspects of the Trypanosomatidae Family.</title>
        <authorList>
            <person name="Motta M.C."/>
            <person name="Martins A.C."/>
            <person name="de Souza S.S."/>
            <person name="Catta-Preta C.M."/>
            <person name="Silva R."/>
            <person name="Klein C.C."/>
            <person name="de Almeida L.G."/>
            <person name="de Lima Cunha O."/>
            <person name="Ciapina L.P."/>
            <person name="Brocchi M."/>
            <person name="Colabardini A.C."/>
            <person name="de Araujo Lima B."/>
            <person name="Machado C.R."/>
            <person name="de Almeida Soares C.M."/>
            <person name="Probst C.M."/>
            <person name="de Menezes C.B."/>
            <person name="Thompson C.E."/>
            <person name="Bartholomeu D.C."/>
            <person name="Gradia D.F."/>
            <person name="Pavoni D.P."/>
            <person name="Grisard E.C."/>
            <person name="Fantinatti-Garboggini F."/>
            <person name="Marchini F.K."/>
            <person name="Rodrigues-Luiz G.F."/>
            <person name="Wagner G."/>
            <person name="Goldman G.H."/>
            <person name="Fietto J.L."/>
            <person name="Elias M.C."/>
            <person name="Goldman M.H."/>
            <person name="Sagot M.F."/>
            <person name="Pereira M."/>
            <person name="Stoco P.H."/>
            <person name="de Mendonca-Neto R.P."/>
            <person name="Teixeira S.M."/>
            <person name="Maciel T.E."/>
            <person name="de Oliveira Mendes T.A."/>
            <person name="Urmenyi T.P."/>
            <person name="de Souza W."/>
            <person name="Schenkman S."/>
            <person name="de Vasconcelos A.T."/>
        </authorList>
    </citation>
    <scope>NUCLEOTIDE SEQUENCE [LARGE SCALE GENOMIC DNA]</scope>
</reference>
<dbReference type="OrthoDB" id="238446at2759"/>
<dbReference type="EMBL" id="ATMH01001223">
    <property type="protein sequence ID" value="EPY35154.1"/>
    <property type="molecule type" value="Genomic_DNA"/>
</dbReference>
<evidence type="ECO:0000313" key="10">
    <source>
        <dbReference type="EMBL" id="EPY37170.1"/>
    </source>
</evidence>
<evidence type="ECO:0000256" key="5">
    <source>
        <dbReference type="ARBA" id="ARBA00023274"/>
    </source>
</evidence>
<dbReference type="GO" id="GO:0003735">
    <property type="term" value="F:structural constituent of ribosome"/>
    <property type="evidence" value="ECO:0007669"/>
    <property type="project" value="UniProtKB-UniRule"/>
</dbReference>
<dbReference type="PRINTS" id="PR00395">
    <property type="entry name" value="RIBOSOMALS2"/>
</dbReference>